<dbReference type="Proteomes" id="UP000002051">
    <property type="component" value="Chromosome 3"/>
</dbReference>
<evidence type="ECO:0000313" key="2">
    <source>
        <dbReference type="EnsemblPlants" id="KEH34735"/>
    </source>
</evidence>
<reference evidence="2" key="3">
    <citation type="submission" date="2015-04" db="UniProtKB">
        <authorList>
            <consortium name="EnsemblPlants"/>
        </authorList>
    </citation>
    <scope>IDENTIFICATION</scope>
    <source>
        <strain evidence="2">cv. Jemalong A17</strain>
    </source>
</reference>
<evidence type="ECO:0000313" key="3">
    <source>
        <dbReference type="Proteomes" id="UP000002051"/>
    </source>
</evidence>
<reference evidence="1 3" key="2">
    <citation type="journal article" date="2014" name="BMC Genomics">
        <title>An improved genome release (version Mt4.0) for the model legume Medicago truncatula.</title>
        <authorList>
            <person name="Tang H."/>
            <person name="Krishnakumar V."/>
            <person name="Bidwell S."/>
            <person name="Rosen B."/>
            <person name="Chan A."/>
            <person name="Zhou S."/>
            <person name="Gentzbittel L."/>
            <person name="Childs K.L."/>
            <person name="Yandell M."/>
            <person name="Gundlach H."/>
            <person name="Mayer K.F."/>
            <person name="Schwartz D.C."/>
            <person name="Town C.D."/>
        </authorList>
    </citation>
    <scope>GENOME REANNOTATION</scope>
    <source>
        <strain evidence="1">A17</strain>
        <strain evidence="2 3">cv. Jemalong A17</strain>
    </source>
</reference>
<sequence>MCTKNKDYVAGFQPPQDIEFSFLLIEIQQPIVSSMCKIIVKYTLTIRHHNPFGVDLVVGLTFLSVLLSRSHVRLSLMLISVGKSIQSFASAGLERCLRKWAMGLVPQISRSLDRIPN</sequence>
<proteinExistence type="predicted"/>
<organism evidence="1 3">
    <name type="scientific">Medicago truncatula</name>
    <name type="common">Barrel medic</name>
    <name type="synonym">Medicago tribuloides</name>
    <dbReference type="NCBI Taxonomy" id="3880"/>
    <lineage>
        <taxon>Eukaryota</taxon>
        <taxon>Viridiplantae</taxon>
        <taxon>Streptophyta</taxon>
        <taxon>Embryophyta</taxon>
        <taxon>Tracheophyta</taxon>
        <taxon>Spermatophyta</taxon>
        <taxon>Magnoliopsida</taxon>
        <taxon>eudicotyledons</taxon>
        <taxon>Gunneridae</taxon>
        <taxon>Pentapetalae</taxon>
        <taxon>rosids</taxon>
        <taxon>fabids</taxon>
        <taxon>Fabales</taxon>
        <taxon>Fabaceae</taxon>
        <taxon>Papilionoideae</taxon>
        <taxon>50 kb inversion clade</taxon>
        <taxon>NPAAA clade</taxon>
        <taxon>Hologalegina</taxon>
        <taxon>IRL clade</taxon>
        <taxon>Trifolieae</taxon>
        <taxon>Medicago</taxon>
    </lineage>
</organism>
<evidence type="ECO:0000313" key="1">
    <source>
        <dbReference type="EMBL" id="KEH34735.1"/>
    </source>
</evidence>
<gene>
    <name evidence="1" type="ordered locus">MTR_3g068060</name>
</gene>
<dbReference type="AlphaFoldDB" id="A0A072V974"/>
<name>A0A072V974_MEDTR</name>
<reference evidence="1 3" key="1">
    <citation type="journal article" date="2011" name="Nature">
        <title>The Medicago genome provides insight into the evolution of rhizobial symbioses.</title>
        <authorList>
            <person name="Young N.D."/>
            <person name="Debelle F."/>
            <person name="Oldroyd G.E."/>
            <person name="Geurts R."/>
            <person name="Cannon S.B."/>
            <person name="Udvardi M.K."/>
            <person name="Benedito V.A."/>
            <person name="Mayer K.F."/>
            <person name="Gouzy J."/>
            <person name="Schoof H."/>
            <person name="Van de Peer Y."/>
            <person name="Proost S."/>
            <person name="Cook D.R."/>
            <person name="Meyers B.C."/>
            <person name="Spannagl M."/>
            <person name="Cheung F."/>
            <person name="De Mita S."/>
            <person name="Krishnakumar V."/>
            <person name="Gundlach H."/>
            <person name="Zhou S."/>
            <person name="Mudge J."/>
            <person name="Bharti A.K."/>
            <person name="Murray J.D."/>
            <person name="Naoumkina M.A."/>
            <person name="Rosen B."/>
            <person name="Silverstein K.A."/>
            <person name="Tang H."/>
            <person name="Rombauts S."/>
            <person name="Zhao P.X."/>
            <person name="Zhou P."/>
            <person name="Barbe V."/>
            <person name="Bardou P."/>
            <person name="Bechner M."/>
            <person name="Bellec A."/>
            <person name="Berger A."/>
            <person name="Berges H."/>
            <person name="Bidwell S."/>
            <person name="Bisseling T."/>
            <person name="Choisne N."/>
            <person name="Couloux A."/>
            <person name="Denny R."/>
            <person name="Deshpande S."/>
            <person name="Dai X."/>
            <person name="Doyle J.J."/>
            <person name="Dudez A.M."/>
            <person name="Farmer A.D."/>
            <person name="Fouteau S."/>
            <person name="Franken C."/>
            <person name="Gibelin C."/>
            <person name="Gish J."/>
            <person name="Goldstein S."/>
            <person name="Gonzalez A.J."/>
            <person name="Green P.J."/>
            <person name="Hallab A."/>
            <person name="Hartog M."/>
            <person name="Hua A."/>
            <person name="Humphray S.J."/>
            <person name="Jeong D.H."/>
            <person name="Jing Y."/>
            <person name="Jocker A."/>
            <person name="Kenton S.M."/>
            <person name="Kim D.J."/>
            <person name="Klee K."/>
            <person name="Lai H."/>
            <person name="Lang C."/>
            <person name="Lin S."/>
            <person name="Macmil S.L."/>
            <person name="Magdelenat G."/>
            <person name="Matthews L."/>
            <person name="McCorrison J."/>
            <person name="Monaghan E.L."/>
            <person name="Mun J.H."/>
            <person name="Najar F.Z."/>
            <person name="Nicholson C."/>
            <person name="Noirot C."/>
            <person name="O'Bleness M."/>
            <person name="Paule C.R."/>
            <person name="Poulain J."/>
            <person name="Prion F."/>
            <person name="Qin B."/>
            <person name="Qu C."/>
            <person name="Retzel E.F."/>
            <person name="Riddle C."/>
            <person name="Sallet E."/>
            <person name="Samain S."/>
            <person name="Samson N."/>
            <person name="Sanders I."/>
            <person name="Saurat O."/>
            <person name="Scarpelli C."/>
            <person name="Schiex T."/>
            <person name="Segurens B."/>
            <person name="Severin A.J."/>
            <person name="Sherrier D.J."/>
            <person name="Shi R."/>
            <person name="Sims S."/>
            <person name="Singer S.R."/>
            <person name="Sinharoy S."/>
            <person name="Sterck L."/>
            <person name="Viollet A."/>
            <person name="Wang B.B."/>
            <person name="Wang K."/>
            <person name="Wang M."/>
            <person name="Wang X."/>
            <person name="Warfsmann J."/>
            <person name="Weissenbach J."/>
            <person name="White D.D."/>
            <person name="White J.D."/>
            <person name="Wiley G.B."/>
            <person name="Wincker P."/>
            <person name="Xing Y."/>
            <person name="Yang L."/>
            <person name="Yao Z."/>
            <person name="Ying F."/>
            <person name="Zhai J."/>
            <person name="Zhou L."/>
            <person name="Zuber A."/>
            <person name="Denarie J."/>
            <person name="Dixon R.A."/>
            <person name="May G.D."/>
            <person name="Schwartz D.C."/>
            <person name="Rogers J."/>
            <person name="Quetier F."/>
            <person name="Town C.D."/>
            <person name="Roe B.A."/>
        </authorList>
    </citation>
    <scope>NUCLEOTIDE SEQUENCE [LARGE SCALE GENOMIC DNA]</scope>
    <source>
        <strain evidence="1">A17</strain>
        <strain evidence="2 3">cv. Jemalong A17</strain>
    </source>
</reference>
<dbReference type="EnsemblPlants" id="KEH34735">
    <property type="protein sequence ID" value="KEH34735"/>
    <property type="gene ID" value="MTR_3g068060"/>
</dbReference>
<dbReference type="HOGENOM" id="CLU_2088412_0_0_1"/>
<dbReference type="EMBL" id="CM001219">
    <property type="protein sequence ID" value="KEH34735.1"/>
    <property type="molecule type" value="Genomic_DNA"/>
</dbReference>
<accession>A0A072V974</accession>
<protein>
    <submittedName>
        <fullName evidence="1 2">Uncharacterized protein</fullName>
    </submittedName>
</protein>
<keyword evidence="3" id="KW-1185">Reference proteome</keyword>